<gene>
    <name evidence="1" type="ORF">DUNSADRAFT_7005</name>
</gene>
<evidence type="ECO:0000313" key="2">
    <source>
        <dbReference type="Proteomes" id="UP000815325"/>
    </source>
</evidence>
<comment type="caution">
    <text evidence="1">The sequence shown here is derived from an EMBL/GenBank/DDBJ whole genome shotgun (WGS) entry which is preliminary data.</text>
</comment>
<evidence type="ECO:0000313" key="1">
    <source>
        <dbReference type="EMBL" id="KAF5835677.1"/>
    </source>
</evidence>
<dbReference type="EMBL" id="MU069693">
    <property type="protein sequence ID" value="KAF5835677.1"/>
    <property type="molecule type" value="Genomic_DNA"/>
</dbReference>
<dbReference type="Proteomes" id="UP000815325">
    <property type="component" value="Unassembled WGS sequence"/>
</dbReference>
<organism evidence="1 2">
    <name type="scientific">Dunaliella salina</name>
    <name type="common">Green alga</name>
    <name type="synonym">Protococcus salinus</name>
    <dbReference type="NCBI Taxonomy" id="3046"/>
    <lineage>
        <taxon>Eukaryota</taxon>
        <taxon>Viridiplantae</taxon>
        <taxon>Chlorophyta</taxon>
        <taxon>core chlorophytes</taxon>
        <taxon>Chlorophyceae</taxon>
        <taxon>CS clade</taxon>
        <taxon>Chlamydomonadales</taxon>
        <taxon>Dunaliellaceae</taxon>
        <taxon>Dunaliella</taxon>
    </lineage>
</organism>
<reference evidence="1" key="1">
    <citation type="submission" date="2017-08" db="EMBL/GenBank/DDBJ databases">
        <authorList>
            <person name="Polle J.E."/>
            <person name="Barry K."/>
            <person name="Cushman J."/>
            <person name="Schmutz J."/>
            <person name="Tran D."/>
            <person name="Hathwaick L.T."/>
            <person name="Yim W.C."/>
            <person name="Jenkins J."/>
            <person name="Mckie-Krisberg Z.M."/>
            <person name="Prochnik S."/>
            <person name="Lindquist E."/>
            <person name="Dockter R.B."/>
            <person name="Adam C."/>
            <person name="Molina H."/>
            <person name="Bunkerborg J."/>
            <person name="Jin E."/>
            <person name="Buchheim M."/>
            <person name="Magnuson J."/>
        </authorList>
    </citation>
    <scope>NUCLEOTIDE SEQUENCE</scope>
    <source>
        <strain evidence="1">CCAP 19/18</strain>
    </source>
</reference>
<proteinExistence type="predicted"/>
<protein>
    <submittedName>
        <fullName evidence="1">Uncharacterized protein</fullName>
    </submittedName>
</protein>
<keyword evidence="2" id="KW-1185">Reference proteome</keyword>
<name>A0ABQ7GM54_DUNSA</name>
<sequence>MQACSNWLLRKFRDVYQVVTVAGVCLAFCGLCSQAVSLCAKQDDLFGCENDVAIALAHWSRGAQGQSCSKGVYRDLSEILRVPHLTKTFRFIMLPELPFFTDQQEQVNLYNLLAMDRSRNLEGNSVYVHDKWAPARKGTTRLCLSAASQLRKQRSEGIWSTSTYDFSCPDEEMEELGQPLYAKGFLWQLYVYVDNAEDTLVV</sequence>
<accession>A0ABQ7GM54</accession>